<dbReference type="Pfam" id="PF01594">
    <property type="entry name" value="AI-2E_transport"/>
    <property type="match status" value="1"/>
</dbReference>
<name>A0A6J6G2T5_9ZZZZ</name>
<keyword evidence="5 8" id="KW-0812">Transmembrane</keyword>
<evidence type="ECO:0000256" key="3">
    <source>
        <dbReference type="ARBA" id="ARBA00022448"/>
    </source>
</evidence>
<evidence type="ECO:0000256" key="7">
    <source>
        <dbReference type="ARBA" id="ARBA00023136"/>
    </source>
</evidence>
<feature type="transmembrane region" description="Helical" evidence="8">
    <location>
        <begin position="240"/>
        <end position="265"/>
    </location>
</feature>
<dbReference type="PANTHER" id="PTHR21716:SF53">
    <property type="entry name" value="PERMEASE PERM-RELATED"/>
    <property type="match status" value="1"/>
</dbReference>
<comment type="subcellular location">
    <subcellularLocation>
        <location evidence="1">Cell membrane</location>
        <topology evidence="1">Multi-pass membrane protein</topology>
    </subcellularLocation>
</comment>
<proteinExistence type="inferred from homology"/>
<gene>
    <name evidence="9" type="ORF">UFOPK1788_00703</name>
</gene>
<protein>
    <submittedName>
        <fullName evidence="9">Unannotated protein</fullName>
    </submittedName>
</protein>
<accession>A0A6J6G2T5</accession>
<feature type="transmembrane region" description="Helical" evidence="8">
    <location>
        <begin position="309"/>
        <end position="342"/>
    </location>
</feature>
<feature type="transmembrane region" description="Helical" evidence="8">
    <location>
        <begin position="150"/>
        <end position="176"/>
    </location>
</feature>
<feature type="transmembrane region" description="Helical" evidence="8">
    <location>
        <begin position="7"/>
        <end position="27"/>
    </location>
</feature>
<keyword evidence="4" id="KW-1003">Cell membrane</keyword>
<feature type="transmembrane region" description="Helical" evidence="8">
    <location>
        <begin position="33"/>
        <end position="51"/>
    </location>
</feature>
<evidence type="ECO:0000256" key="4">
    <source>
        <dbReference type="ARBA" id="ARBA00022475"/>
    </source>
</evidence>
<evidence type="ECO:0000256" key="1">
    <source>
        <dbReference type="ARBA" id="ARBA00004651"/>
    </source>
</evidence>
<evidence type="ECO:0000256" key="8">
    <source>
        <dbReference type="SAM" id="Phobius"/>
    </source>
</evidence>
<keyword evidence="7 8" id="KW-0472">Membrane</keyword>
<evidence type="ECO:0000313" key="9">
    <source>
        <dbReference type="EMBL" id="CAB4594319.1"/>
    </source>
</evidence>
<keyword evidence="3" id="KW-0813">Transport</keyword>
<evidence type="ECO:0000256" key="5">
    <source>
        <dbReference type="ARBA" id="ARBA00022692"/>
    </source>
</evidence>
<dbReference type="GO" id="GO:0055085">
    <property type="term" value="P:transmembrane transport"/>
    <property type="evidence" value="ECO:0007669"/>
    <property type="project" value="TreeGrafter"/>
</dbReference>
<evidence type="ECO:0000256" key="6">
    <source>
        <dbReference type="ARBA" id="ARBA00022989"/>
    </source>
</evidence>
<organism evidence="9">
    <name type="scientific">freshwater metagenome</name>
    <dbReference type="NCBI Taxonomy" id="449393"/>
    <lineage>
        <taxon>unclassified sequences</taxon>
        <taxon>metagenomes</taxon>
        <taxon>ecological metagenomes</taxon>
    </lineage>
</organism>
<reference evidence="9" key="1">
    <citation type="submission" date="2020-05" db="EMBL/GenBank/DDBJ databases">
        <authorList>
            <person name="Chiriac C."/>
            <person name="Salcher M."/>
            <person name="Ghai R."/>
            <person name="Kavagutti S V."/>
        </authorList>
    </citation>
    <scope>NUCLEOTIDE SEQUENCE</scope>
</reference>
<feature type="transmembrane region" description="Helical" evidence="8">
    <location>
        <begin position="277"/>
        <end position="297"/>
    </location>
</feature>
<dbReference type="AlphaFoldDB" id="A0A6J6G2T5"/>
<dbReference type="InterPro" id="IPR002549">
    <property type="entry name" value="AI-2E-like"/>
</dbReference>
<dbReference type="PANTHER" id="PTHR21716">
    <property type="entry name" value="TRANSMEMBRANE PROTEIN"/>
    <property type="match status" value="1"/>
</dbReference>
<dbReference type="GO" id="GO:0005886">
    <property type="term" value="C:plasma membrane"/>
    <property type="evidence" value="ECO:0007669"/>
    <property type="project" value="UniProtKB-SubCell"/>
</dbReference>
<dbReference type="EMBL" id="CAEZUE010000081">
    <property type="protein sequence ID" value="CAB4594319.1"/>
    <property type="molecule type" value="Genomic_DNA"/>
</dbReference>
<feature type="transmembrane region" description="Helical" evidence="8">
    <location>
        <begin position="63"/>
        <end position="88"/>
    </location>
</feature>
<comment type="similarity">
    <text evidence="2">Belongs to the autoinducer-2 exporter (AI-2E) (TC 2.A.86) family.</text>
</comment>
<evidence type="ECO:0000256" key="2">
    <source>
        <dbReference type="ARBA" id="ARBA00009773"/>
    </source>
</evidence>
<sequence length="353" mass="37082">MTIHGAFRIGLLGGLGVLTALLIGGAVITLASVLTYIGFALFLALGLDPIVRFLESKKLPRWLAIVTVISGVIGIVAGFVLAVVPVVVEQTTNLYNAVLRFLTSYDSLSDLVSAIQQVVPVETLNVQTTVEAIIAFVSDPANLANIGGGVLSVGFTFANAALGIFLTTMLTIYLVISLPRIKAAVYTMVPASRREKFGDLSEQVTRAVGQYVIGQGAQGLTNGVLSFIVLSLLGAHYPALFALIALMFSLIPLVGTITGSIIIVVTQLLVDPTNPYLALWMAIYYLVYLQIEAYVIGPMIMNRAVQVPGVVVIIAALAGGALMGVLGALVAIPVAASILIIVREVIVPAQNAR</sequence>
<keyword evidence="6 8" id="KW-1133">Transmembrane helix</keyword>